<dbReference type="SUPFAM" id="SSF55729">
    <property type="entry name" value="Acyl-CoA N-acyltransferases (Nat)"/>
    <property type="match status" value="1"/>
</dbReference>
<proteinExistence type="predicted"/>
<name>A0ABU2JDZ6_9ACTN</name>
<dbReference type="Proteomes" id="UP001183176">
    <property type="component" value="Unassembled WGS sequence"/>
</dbReference>
<dbReference type="InterPro" id="IPR016181">
    <property type="entry name" value="Acyl_CoA_acyltransferase"/>
</dbReference>
<sequence length="236" mass="25222">METAALLSLHFDPQGDLLAAARNCEAEVFLGAYGNTRQQLEDEYGPYEDASVFIAVAHAGGDVLGTCRLIRPTGAGLKTMHDVAREPWSVDAARAARAARLDLTRTWDVATLGRRRGLKGPGKLAGAALFHGLVQAIRANDIRSTVMIIDQRVRVLLAAAGMTGQPLPGTSPAPYLGSTASTPVYRHCAEAFDQQRLANPDAHRLFNDGIGLDGITVPPLRDFVFRQPQPALATAS</sequence>
<comment type="caution">
    <text evidence="1">The sequence shown here is derived from an EMBL/GenBank/DDBJ whole genome shotgun (WGS) entry which is preliminary data.</text>
</comment>
<keyword evidence="2" id="KW-1185">Reference proteome</keyword>
<reference evidence="2" key="1">
    <citation type="submission" date="2023-07" db="EMBL/GenBank/DDBJ databases">
        <title>30 novel species of actinomycetes from the DSMZ collection.</title>
        <authorList>
            <person name="Nouioui I."/>
        </authorList>
    </citation>
    <scope>NUCLEOTIDE SEQUENCE [LARGE SCALE GENOMIC DNA]</scope>
    <source>
        <strain evidence="2">DSM 44399</strain>
    </source>
</reference>
<dbReference type="RefSeq" id="WP_311423848.1">
    <property type="nucleotide sequence ID" value="NZ_JAVREH010000021.1"/>
</dbReference>
<dbReference type="EMBL" id="JAVREH010000021">
    <property type="protein sequence ID" value="MDT0262699.1"/>
    <property type="molecule type" value="Genomic_DNA"/>
</dbReference>
<evidence type="ECO:0000313" key="2">
    <source>
        <dbReference type="Proteomes" id="UP001183176"/>
    </source>
</evidence>
<dbReference type="Gene3D" id="3.40.630.30">
    <property type="match status" value="1"/>
</dbReference>
<protein>
    <recommendedName>
        <fullName evidence="3">GNAT family N-acetyltransferase</fullName>
    </recommendedName>
</protein>
<organism evidence="1 2">
    <name type="scientific">Jatrophihabitans lederbergiae</name>
    <dbReference type="NCBI Taxonomy" id="3075547"/>
    <lineage>
        <taxon>Bacteria</taxon>
        <taxon>Bacillati</taxon>
        <taxon>Actinomycetota</taxon>
        <taxon>Actinomycetes</taxon>
        <taxon>Jatrophihabitantales</taxon>
        <taxon>Jatrophihabitantaceae</taxon>
        <taxon>Jatrophihabitans</taxon>
    </lineage>
</organism>
<accession>A0ABU2JDZ6</accession>
<evidence type="ECO:0000313" key="1">
    <source>
        <dbReference type="EMBL" id="MDT0262699.1"/>
    </source>
</evidence>
<gene>
    <name evidence="1" type="ORF">RM423_14985</name>
</gene>
<evidence type="ECO:0008006" key="3">
    <source>
        <dbReference type="Google" id="ProtNLM"/>
    </source>
</evidence>